<dbReference type="InterPro" id="IPR008313">
    <property type="entry name" value="GH125"/>
</dbReference>
<dbReference type="GO" id="GO:0005975">
    <property type="term" value="P:carbohydrate metabolic process"/>
    <property type="evidence" value="ECO:0007669"/>
    <property type="project" value="InterPro"/>
</dbReference>
<dbReference type="Pfam" id="PF06824">
    <property type="entry name" value="Glyco_hydro_125"/>
    <property type="match status" value="1"/>
</dbReference>
<dbReference type="InterPro" id="IPR012341">
    <property type="entry name" value="6hp_glycosidase-like_sf"/>
</dbReference>
<evidence type="ECO:0000313" key="2">
    <source>
        <dbReference type="EMBL" id="PZQ60445.1"/>
    </source>
</evidence>
<dbReference type="PROSITE" id="PS51318">
    <property type="entry name" value="TAT"/>
    <property type="match status" value="1"/>
</dbReference>
<organism evidence="2 3">
    <name type="scientific">Sphingomonas taxi</name>
    <dbReference type="NCBI Taxonomy" id="1549858"/>
    <lineage>
        <taxon>Bacteria</taxon>
        <taxon>Pseudomonadati</taxon>
        <taxon>Pseudomonadota</taxon>
        <taxon>Alphaproteobacteria</taxon>
        <taxon>Sphingomonadales</taxon>
        <taxon>Sphingomonadaceae</taxon>
        <taxon>Sphingomonas</taxon>
    </lineage>
</organism>
<dbReference type="InterPro" id="IPR008928">
    <property type="entry name" value="6-hairpin_glycosidase_sf"/>
</dbReference>
<gene>
    <name evidence="2" type="ORF">DI544_08515</name>
</gene>
<dbReference type="PIRSF" id="PIRSF028846">
    <property type="entry name" value="UCP028846"/>
    <property type="match status" value="1"/>
</dbReference>
<keyword evidence="1" id="KW-0732">Signal</keyword>
<feature type="signal peptide" evidence="1">
    <location>
        <begin position="1"/>
        <end position="22"/>
    </location>
</feature>
<accession>A0A2W5PC17</accession>
<evidence type="ECO:0000313" key="3">
    <source>
        <dbReference type="Proteomes" id="UP000249229"/>
    </source>
</evidence>
<proteinExistence type="predicted"/>
<dbReference type="SMART" id="SM01149">
    <property type="entry name" value="DUF1237"/>
    <property type="match status" value="1"/>
</dbReference>
<dbReference type="AlphaFoldDB" id="A0A2W5PC17"/>
<dbReference type="Proteomes" id="UP000249229">
    <property type="component" value="Unassembled WGS sequence"/>
</dbReference>
<dbReference type="PANTHER" id="PTHR31047:SF0">
    <property type="entry name" value="MEIOTICALLY UP-REGULATED GENE 157 PROTEIN"/>
    <property type="match status" value="1"/>
</dbReference>
<dbReference type="InterPro" id="IPR006311">
    <property type="entry name" value="TAT_signal"/>
</dbReference>
<protein>
    <submittedName>
        <fullName evidence="2">Metal-independent alpha-mannosidase</fullName>
    </submittedName>
</protein>
<dbReference type="PANTHER" id="PTHR31047">
    <property type="entry name" value="MEIOTICALLY UP-REGULATED GENE 157 PROTEIN"/>
    <property type="match status" value="1"/>
</dbReference>
<evidence type="ECO:0000256" key="1">
    <source>
        <dbReference type="SAM" id="SignalP"/>
    </source>
</evidence>
<reference evidence="2 3" key="1">
    <citation type="submission" date="2017-08" db="EMBL/GenBank/DDBJ databases">
        <title>Infants hospitalized years apart are colonized by the same room-sourced microbial strains.</title>
        <authorList>
            <person name="Brooks B."/>
            <person name="Olm M.R."/>
            <person name="Firek B.A."/>
            <person name="Baker R."/>
            <person name="Thomas B.C."/>
            <person name="Morowitz M.J."/>
            <person name="Banfield J.F."/>
        </authorList>
    </citation>
    <scope>NUCLEOTIDE SEQUENCE [LARGE SCALE GENOMIC DNA]</scope>
    <source>
        <strain evidence="2">S2_005_001_R1_22</strain>
    </source>
</reference>
<dbReference type="EMBL" id="QFQI01000005">
    <property type="protein sequence ID" value="PZQ60445.1"/>
    <property type="molecule type" value="Genomic_DNA"/>
</dbReference>
<dbReference type="SUPFAM" id="SSF48208">
    <property type="entry name" value="Six-hairpin glycosidases"/>
    <property type="match status" value="1"/>
</dbReference>
<name>A0A2W5PC17_9SPHN</name>
<comment type="caution">
    <text evidence="2">The sequence shown here is derived from an EMBL/GenBank/DDBJ whole genome shotgun (WGS) entry which is preliminary data.</text>
</comment>
<dbReference type="Gene3D" id="1.50.10.10">
    <property type="match status" value="1"/>
</dbReference>
<sequence>MKIDRRHFVAGAAAFAAAPATAATRAPAFASKRPAPADRRFVSPAVERELAQVSRLIADPKLRWMFGNCYPNTLDTTVRMGVVDGRPDAFVITGDINALWLRDSSAQVTPYLHLVRADAKLGELFRGLIARQARSILIDPYANAFMEDPAAKTDLEWSLKDQTEMKPGVAERKWEIDSLCYPMRLAHGYWQATRDARPFDATWAQAARASIRTFREQQRKDGPGPYSFLRTSNRNTEMMPLEGWGNPMRPVGLIVSGFRPSDDACLYPFLIPSNLFAVTALRELAIVANEAAHDAALATDATTLAGEVEAALRQWGTMRLRDRSEVWAFEVDGFGNAIFMDDANVPSLSGLAYLGCVRPDDALWRRTEAAAWSGANPYFFRGTAGEGIGGPHVGLGQIWPMSLIVRALSSTDPAVIRACLKTLRDTDAGTGFMHETFDRNDPSKWTRHWFAWANGLFGELIMRLARTRPAILKEAL</sequence>
<feature type="chain" id="PRO_5015892407" evidence="1">
    <location>
        <begin position="23"/>
        <end position="476"/>
    </location>
</feature>